<evidence type="ECO:0000313" key="3">
    <source>
        <dbReference type="Proteomes" id="UP000288805"/>
    </source>
</evidence>
<evidence type="ECO:0000313" key="2">
    <source>
        <dbReference type="EMBL" id="RVW56337.1"/>
    </source>
</evidence>
<name>A0A438F8Q6_VITVI</name>
<accession>A0A438F8Q6</accession>
<proteinExistence type="predicted"/>
<dbReference type="AlphaFoldDB" id="A0A438F8Q6"/>
<dbReference type="Proteomes" id="UP000288805">
    <property type="component" value="Unassembled WGS sequence"/>
</dbReference>
<feature type="chain" id="PRO_5019035391" description="Secreted protein" evidence="1">
    <location>
        <begin position="24"/>
        <end position="66"/>
    </location>
</feature>
<organism evidence="2 3">
    <name type="scientific">Vitis vinifera</name>
    <name type="common">Grape</name>
    <dbReference type="NCBI Taxonomy" id="29760"/>
    <lineage>
        <taxon>Eukaryota</taxon>
        <taxon>Viridiplantae</taxon>
        <taxon>Streptophyta</taxon>
        <taxon>Embryophyta</taxon>
        <taxon>Tracheophyta</taxon>
        <taxon>Spermatophyta</taxon>
        <taxon>Magnoliopsida</taxon>
        <taxon>eudicotyledons</taxon>
        <taxon>Gunneridae</taxon>
        <taxon>Pentapetalae</taxon>
        <taxon>rosids</taxon>
        <taxon>Vitales</taxon>
        <taxon>Vitaceae</taxon>
        <taxon>Viteae</taxon>
        <taxon>Vitis</taxon>
    </lineage>
</organism>
<reference evidence="2 3" key="1">
    <citation type="journal article" date="2018" name="PLoS Genet.">
        <title>Population sequencing reveals clonal diversity and ancestral inbreeding in the grapevine cultivar Chardonnay.</title>
        <authorList>
            <person name="Roach M.J."/>
            <person name="Johnson D.L."/>
            <person name="Bohlmann J."/>
            <person name="van Vuuren H.J."/>
            <person name="Jones S.J."/>
            <person name="Pretorius I.S."/>
            <person name="Schmidt S.A."/>
            <person name="Borneman A.R."/>
        </authorList>
    </citation>
    <scope>NUCLEOTIDE SEQUENCE [LARGE SCALE GENOMIC DNA]</scope>
    <source>
        <strain evidence="3">cv. Chardonnay</strain>
        <tissue evidence="2">Leaf</tissue>
    </source>
</reference>
<gene>
    <name evidence="2" type="ORF">CK203_101536</name>
</gene>
<sequence length="66" mass="7496">MSEETFAFASILFLFRHLNSMDAVAMECTSTSTGQPKAFLNMLYFFSMQRFAGFVSHSHFSHPVHA</sequence>
<dbReference type="EMBL" id="QGNW01001084">
    <property type="protein sequence ID" value="RVW56337.1"/>
    <property type="molecule type" value="Genomic_DNA"/>
</dbReference>
<evidence type="ECO:0000256" key="1">
    <source>
        <dbReference type="SAM" id="SignalP"/>
    </source>
</evidence>
<keyword evidence="1" id="KW-0732">Signal</keyword>
<feature type="signal peptide" evidence="1">
    <location>
        <begin position="1"/>
        <end position="23"/>
    </location>
</feature>
<evidence type="ECO:0008006" key="4">
    <source>
        <dbReference type="Google" id="ProtNLM"/>
    </source>
</evidence>
<protein>
    <recommendedName>
        <fullName evidence="4">Secreted protein</fullName>
    </recommendedName>
</protein>
<comment type="caution">
    <text evidence="2">The sequence shown here is derived from an EMBL/GenBank/DDBJ whole genome shotgun (WGS) entry which is preliminary data.</text>
</comment>